<protein>
    <submittedName>
        <fullName evidence="1">Uncharacterized protein</fullName>
    </submittedName>
</protein>
<keyword evidence="2" id="KW-1185">Reference proteome</keyword>
<dbReference type="AlphaFoldDB" id="A0A2V2N576"/>
<proteinExistence type="predicted"/>
<dbReference type="EMBL" id="QGMY01000008">
    <property type="protein sequence ID" value="PWR71357.1"/>
    <property type="molecule type" value="Genomic_DNA"/>
</dbReference>
<organism evidence="1 2">
    <name type="scientific">Methanospirillum lacunae</name>
    <dbReference type="NCBI Taxonomy" id="668570"/>
    <lineage>
        <taxon>Archaea</taxon>
        <taxon>Methanobacteriati</taxon>
        <taxon>Methanobacteriota</taxon>
        <taxon>Stenosarchaea group</taxon>
        <taxon>Methanomicrobia</taxon>
        <taxon>Methanomicrobiales</taxon>
        <taxon>Methanospirillaceae</taxon>
        <taxon>Methanospirillum</taxon>
    </lineage>
</organism>
<dbReference type="GeneID" id="97547018"/>
<reference evidence="1 2" key="1">
    <citation type="submission" date="2018-05" db="EMBL/GenBank/DDBJ databases">
        <title>Draft genome of Methanospirillum lacunae Ki8-1.</title>
        <authorList>
            <person name="Dueholm M.S."/>
            <person name="Nielsen P.H."/>
            <person name="Bakmann L.F."/>
            <person name="Otzen D.E."/>
        </authorList>
    </citation>
    <scope>NUCLEOTIDE SEQUENCE [LARGE SCALE GENOMIC DNA]</scope>
    <source>
        <strain evidence="1 2">Ki8-1</strain>
    </source>
</reference>
<comment type="caution">
    <text evidence="1">The sequence shown here is derived from an EMBL/GenBank/DDBJ whole genome shotgun (WGS) entry which is preliminary data.</text>
</comment>
<dbReference type="RefSeq" id="WP_109968975.1">
    <property type="nucleotide sequence ID" value="NZ_CP176093.1"/>
</dbReference>
<name>A0A2V2N576_9EURY</name>
<evidence type="ECO:0000313" key="2">
    <source>
        <dbReference type="Proteomes" id="UP000245657"/>
    </source>
</evidence>
<evidence type="ECO:0000313" key="1">
    <source>
        <dbReference type="EMBL" id="PWR71357.1"/>
    </source>
</evidence>
<accession>A0A2V2N576</accession>
<gene>
    <name evidence="1" type="ORF">DK846_10855</name>
</gene>
<dbReference type="Proteomes" id="UP000245657">
    <property type="component" value="Unassembled WGS sequence"/>
</dbReference>
<sequence>MFTNPWSCNGRRIIDNHLYIKEIDHAFSSSNHEVVIEASYALWVNDISSDRFVSASFNQLSEEDLKSDAYACTDGISDEKPWKEEGAEKIAPDIIDRLSLDQL</sequence>